<organism evidence="6 7">
    <name type="scientific">Candidatus Falkowbacteria bacterium CG10_big_fil_rev_8_21_14_0_10_44_15</name>
    <dbReference type="NCBI Taxonomy" id="1974569"/>
    <lineage>
        <taxon>Bacteria</taxon>
        <taxon>Candidatus Falkowiibacteriota</taxon>
    </lineage>
</organism>
<dbReference type="AlphaFoldDB" id="A0A2H0V0G8"/>
<dbReference type="PANTHER" id="PTHR42918">
    <property type="entry name" value="LYSYL-TRNA SYNTHETASE"/>
    <property type="match status" value="1"/>
</dbReference>
<keyword evidence="1" id="KW-0436">Ligase</keyword>
<protein>
    <recommendedName>
        <fullName evidence="5">Aminoacyl-transfer RNA synthetases class-II family profile domain-containing protein</fullName>
    </recommendedName>
</protein>
<keyword evidence="4" id="KW-0030">Aminoacyl-tRNA synthetase</keyword>
<dbReference type="Proteomes" id="UP000228510">
    <property type="component" value="Unassembled WGS sequence"/>
</dbReference>
<dbReference type="GO" id="GO:0005829">
    <property type="term" value="C:cytosol"/>
    <property type="evidence" value="ECO:0007669"/>
    <property type="project" value="TreeGrafter"/>
</dbReference>
<sequence length="445" mass="49806">MNLNKTHRFEIRGTERSNTMLSIQEVCVAFASHLGSSVQVRGRIISVRQMRKSVFADLSSNGFKLQCRFEPNSDFIPHNGDLVEVAGNCIYTKSGESTIDVSSATVIGKWSAEVDYKKVSEGKNGQLSAFLPEARGQFHFSQAVRNHIRHFLTSEEYFEVQTPILGRNYNGGKSFPVASFYLNNRIGFNRTTMEDRMQALVAMGYERVFQIGSVFRSDKELTFLEGYEAYTDWEEGKQRIKLMLSYVVKKLIEEGIGDSNNASDNIVFCNWLELDFSAGVCELTKLASEEVLTAGKGVAELIRLAGLVKNGDTSPETVADELANAVAERTGVPTIINGFPIWSSPLYAVCKRDDCKLVRSRMYIPGQKGGFEIGIQENDYDNFVRRMAEQRKVWNLADGDERIGDSDLAKTLSGGLPPIFGFGLNPDRIVKIWRQNSSIDPYQVN</sequence>
<dbReference type="Gene3D" id="3.30.930.10">
    <property type="entry name" value="Bira Bifunctional Protein, Domain 2"/>
    <property type="match status" value="1"/>
</dbReference>
<feature type="domain" description="Aminoacyl-transfer RNA synthetases class-II family profile" evidence="5">
    <location>
        <begin position="142"/>
        <end position="441"/>
    </location>
</feature>
<proteinExistence type="predicted"/>
<keyword evidence="3" id="KW-0067">ATP-binding</keyword>
<dbReference type="InterPro" id="IPR045864">
    <property type="entry name" value="aa-tRNA-synth_II/BPL/LPL"/>
</dbReference>
<dbReference type="SUPFAM" id="SSF50249">
    <property type="entry name" value="Nucleic acid-binding proteins"/>
    <property type="match status" value="1"/>
</dbReference>
<evidence type="ECO:0000256" key="2">
    <source>
        <dbReference type="ARBA" id="ARBA00022741"/>
    </source>
</evidence>
<dbReference type="GO" id="GO:0006430">
    <property type="term" value="P:lysyl-tRNA aminoacylation"/>
    <property type="evidence" value="ECO:0007669"/>
    <property type="project" value="TreeGrafter"/>
</dbReference>
<evidence type="ECO:0000313" key="7">
    <source>
        <dbReference type="Proteomes" id="UP000228510"/>
    </source>
</evidence>
<evidence type="ECO:0000256" key="1">
    <source>
        <dbReference type="ARBA" id="ARBA00022598"/>
    </source>
</evidence>
<evidence type="ECO:0000313" key="6">
    <source>
        <dbReference type="EMBL" id="PIR91939.1"/>
    </source>
</evidence>
<dbReference type="GO" id="GO:0000049">
    <property type="term" value="F:tRNA binding"/>
    <property type="evidence" value="ECO:0007669"/>
    <property type="project" value="TreeGrafter"/>
</dbReference>
<evidence type="ECO:0000259" key="5">
    <source>
        <dbReference type="PROSITE" id="PS50862"/>
    </source>
</evidence>
<dbReference type="Gene3D" id="2.40.50.140">
    <property type="entry name" value="Nucleic acid-binding proteins"/>
    <property type="match status" value="1"/>
</dbReference>
<dbReference type="SUPFAM" id="SSF55681">
    <property type="entry name" value="Class II aaRS and biotin synthetases"/>
    <property type="match status" value="1"/>
</dbReference>
<dbReference type="EMBL" id="PFAT01000058">
    <property type="protein sequence ID" value="PIR91939.1"/>
    <property type="molecule type" value="Genomic_DNA"/>
</dbReference>
<dbReference type="GO" id="GO:0004824">
    <property type="term" value="F:lysine-tRNA ligase activity"/>
    <property type="evidence" value="ECO:0007669"/>
    <property type="project" value="TreeGrafter"/>
</dbReference>
<dbReference type="GO" id="GO:0005524">
    <property type="term" value="F:ATP binding"/>
    <property type="evidence" value="ECO:0007669"/>
    <property type="project" value="InterPro"/>
</dbReference>
<evidence type="ECO:0000256" key="3">
    <source>
        <dbReference type="ARBA" id="ARBA00022840"/>
    </source>
</evidence>
<dbReference type="PANTHER" id="PTHR42918:SF15">
    <property type="entry name" value="LYSINE--TRNA LIGASE, CHLOROPLASTIC_MITOCHONDRIAL"/>
    <property type="match status" value="1"/>
</dbReference>
<keyword evidence="2" id="KW-0547">Nucleotide-binding</keyword>
<dbReference type="InterPro" id="IPR004364">
    <property type="entry name" value="Aa-tRNA-synt_II"/>
</dbReference>
<dbReference type="PROSITE" id="PS50862">
    <property type="entry name" value="AA_TRNA_LIGASE_II"/>
    <property type="match status" value="1"/>
</dbReference>
<name>A0A2H0V0G8_9BACT</name>
<gene>
    <name evidence="6" type="ORF">COU01_04525</name>
</gene>
<dbReference type="InterPro" id="IPR006195">
    <property type="entry name" value="aa-tRNA-synth_II"/>
</dbReference>
<comment type="caution">
    <text evidence="6">The sequence shown here is derived from an EMBL/GenBank/DDBJ whole genome shotgun (WGS) entry which is preliminary data.</text>
</comment>
<reference evidence="7" key="1">
    <citation type="submission" date="2017-09" db="EMBL/GenBank/DDBJ databases">
        <title>Depth-based differentiation of microbial function through sediment-hosted aquifers and enrichment of novel symbionts in the deep terrestrial subsurface.</title>
        <authorList>
            <person name="Probst A.J."/>
            <person name="Ladd B."/>
            <person name="Jarett J.K."/>
            <person name="Geller-Mcgrath D.E."/>
            <person name="Sieber C.M.K."/>
            <person name="Emerson J.B."/>
            <person name="Anantharaman K."/>
            <person name="Thomas B.C."/>
            <person name="Malmstrom R."/>
            <person name="Stieglmeier M."/>
            <person name="Klingl A."/>
            <person name="Woyke T."/>
            <person name="Ryan C.M."/>
            <person name="Banfield J.F."/>
        </authorList>
    </citation>
    <scope>NUCLEOTIDE SEQUENCE [LARGE SCALE GENOMIC DNA]</scope>
</reference>
<evidence type="ECO:0000256" key="4">
    <source>
        <dbReference type="ARBA" id="ARBA00023146"/>
    </source>
</evidence>
<dbReference type="Pfam" id="PF00152">
    <property type="entry name" value="tRNA-synt_2"/>
    <property type="match status" value="1"/>
</dbReference>
<dbReference type="InterPro" id="IPR012340">
    <property type="entry name" value="NA-bd_OB-fold"/>
</dbReference>
<accession>A0A2H0V0G8</accession>